<evidence type="ECO:0000256" key="3">
    <source>
        <dbReference type="PIRSR" id="PIRSR620019-2"/>
    </source>
</evidence>
<dbReference type="InterPro" id="IPR041561">
    <property type="entry name" value="PglD_N"/>
</dbReference>
<dbReference type="Pfam" id="PF17836">
    <property type="entry name" value="PglD_N"/>
    <property type="match status" value="1"/>
</dbReference>
<comment type="similarity">
    <text evidence="1">Belongs to the transferase hexapeptide repeat family.</text>
</comment>
<keyword evidence="5" id="KW-0808">Transferase</keyword>
<evidence type="ECO:0000256" key="1">
    <source>
        <dbReference type="ARBA" id="ARBA00007274"/>
    </source>
</evidence>
<feature type="site" description="Increases basicity of active site His" evidence="2">
    <location>
        <position position="143"/>
    </location>
</feature>
<dbReference type="InterPro" id="IPR011004">
    <property type="entry name" value="Trimer_LpxA-like_sf"/>
</dbReference>
<dbReference type="CDD" id="cd03360">
    <property type="entry name" value="LbH_AT_putative"/>
    <property type="match status" value="1"/>
</dbReference>
<dbReference type="InterPro" id="IPR001451">
    <property type="entry name" value="Hexapep"/>
</dbReference>
<comment type="caution">
    <text evidence="5">The sequence shown here is derived from an EMBL/GenBank/DDBJ whole genome shotgun (WGS) entry which is preliminary data.</text>
</comment>
<gene>
    <name evidence="5" type="ORF">Asru_0547_05</name>
</gene>
<dbReference type="InterPro" id="IPR050179">
    <property type="entry name" value="Trans_hexapeptide_repeat"/>
</dbReference>
<dbReference type="SUPFAM" id="SSF51161">
    <property type="entry name" value="Trimeric LpxA-like enzymes"/>
    <property type="match status" value="1"/>
</dbReference>
<dbReference type="AlphaFoldDB" id="A0A0D6P9T5"/>
<evidence type="ECO:0000313" key="6">
    <source>
        <dbReference type="Proteomes" id="UP000032680"/>
    </source>
</evidence>
<sequence length="231" mass="24155">MSSSSESIVVYGASGFAVSIAEMLEHGFESFDFRVVAYIDDFRGDRGDAIDGVPVINFDRWAAEFRALTCMITVGDPAARRRLAARVTEAGGRVGTVCQKTGSISPRTVTGAGTLVASRVYIGPFTVMGACTIVMPMAVLGHDIVLGDCVTICSSASIAGHVVIEDDVFVGAGAVIVNGTPDRPVRIGRGTHVAAGAVVTKSLPADSRVFGNPARDIRRVAGDRLAARRRG</sequence>
<keyword evidence="6" id="KW-1185">Reference proteome</keyword>
<organism evidence="5 6">
    <name type="scientific">Acidisphaera rubrifaciens HS-AP3</name>
    <dbReference type="NCBI Taxonomy" id="1231350"/>
    <lineage>
        <taxon>Bacteria</taxon>
        <taxon>Pseudomonadati</taxon>
        <taxon>Pseudomonadota</taxon>
        <taxon>Alphaproteobacteria</taxon>
        <taxon>Acetobacterales</taxon>
        <taxon>Acetobacteraceae</taxon>
        <taxon>Acidisphaera</taxon>
    </lineage>
</organism>
<dbReference type="GO" id="GO:0016740">
    <property type="term" value="F:transferase activity"/>
    <property type="evidence" value="ECO:0007669"/>
    <property type="project" value="UniProtKB-KW"/>
</dbReference>
<name>A0A0D6P9T5_9PROT</name>
<dbReference type="Gene3D" id="3.40.50.20">
    <property type="match status" value="1"/>
</dbReference>
<accession>A0A0D6P9T5</accession>
<protein>
    <submittedName>
        <fullName evidence="5">Acetyltransferase</fullName>
    </submittedName>
</protein>
<evidence type="ECO:0000259" key="4">
    <source>
        <dbReference type="Pfam" id="PF17836"/>
    </source>
</evidence>
<dbReference type="Gene3D" id="2.160.10.10">
    <property type="entry name" value="Hexapeptide repeat proteins"/>
    <property type="match status" value="1"/>
</dbReference>
<dbReference type="InterPro" id="IPR020019">
    <property type="entry name" value="AcTrfase_PglD-like"/>
</dbReference>
<dbReference type="Pfam" id="PF14602">
    <property type="entry name" value="Hexapep_2"/>
    <property type="match status" value="1"/>
</dbReference>
<dbReference type="OrthoDB" id="9803036at2"/>
<feature type="domain" description="PglD N-terminal" evidence="4">
    <location>
        <begin position="8"/>
        <end position="86"/>
    </location>
</feature>
<dbReference type="PANTHER" id="PTHR43300">
    <property type="entry name" value="ACETYLTRANSFERASE"/>
    <property type="match status" value="1"/>
</dbReference>
<proteinExistence type="inferred from homology"/>
<evidence type="ECO:0000313" key="5">
    <source>
        <dbReference type="EMBL" id="GAN77968.1"/>
    </source>
</evidence>
<evidence type="ECO:0000256" key="2">
    <source>
        <dbReference type="PIRSR" id="PIRSR620019-1"/>
    </source>
</evidence>
<dbReference type="RefSeq" id="WP_052945249.1">
    <property type="nucleotide sequence ID" value="NZ_BANB01000547.1"/>
</dbReference>
<dbReference type="EMBL" id="BANB01000547">
    <property type="protein sequence ID" value="GAN77968.1"/>
    <property type="molecule type" value="Genomic_DNA"/>
</dbReference>
<dbReference type="Proteomes" id="UP000032680">
    <property type="component" value="Unassembled WGS sequence"/>
</dbReference>
<feature type="active site" description="Proton acceptor" evidence="2">
    <location>
        <position position="142"/>
    </location>
</feature>
<dbReference type="PANTHER" id="PTHR43300:SF7">
    <property type="entry name" value="UDP-N-ACETYLBACILLOSAMINE N-ACETYLTRANSFERASE"/>
    <property type="match status" value="1"/>
</dbReference>
<reference evidence="5 6" key="1">
    <citation type="submission" date="2012-11" db="EMBL/GenBank/DDBJ databases">
        <title>Whole genome sequence of Acidisphaera rubrifaciens HS-AP3.</title>
        <authorList>
            <person name="Azuma Y."/>
            <person name="Higashiura N."/>
            <person name="Hirakawa H."/>
            <person name="Matsushita K."/>
        </authorList>
    </citation>
    <scope>NUCLEOTIDE SEQUENCE [LARGE SCALE GENOMIC DNA]</scope>
    <source>
        <strain evidence="5 6">HS-AP3</strain>
    </source>
</reference>
<feature type="binding site" evidence="3">
    <location>
        <position position="75"/>
    </location>
    <ligand>
        <name>substrate</name>
    </ligand>
</feature>